<comment type="subcellular location">
    <subcellularLocation>
        <location evidence="4 5">Cytoplasm</location>
    </subcellularLocation>
</comment>
<dbReference type="Proteomes" id="UP000189580">
    <property type="component" value="Chromosome b"/>
</dbReference>
<keyword evidence="2 4" id="KW-0396">Initiation factor</keyword>
<evidence type="ECO:0000256" key="4">
    <source>
        <dbReference type="HAMAP-Rule" id="MF_03004"/>
    </source>
</evidence>
<accession>A0A167FIQ2</accession>
<dbReference type="GO" id="GO:0071540">
    <property type="term" value="C:eukaryotic translation initiation factor 3 complex, eIF3e"/>
    <property type="evidence" value="ECO:0007669"/>
    <property type="project" value="UniProtKB-UniRule"/>
</dbReference>
<dbReference type="EMBL" id="CP014503">
    <property type="protein sequence ID" value="ANB15353.1"/>
    <property type="molecule type" value="Genomic_DNA"/>
</dbReference>
<dbReference type="SMART" id="SM00088">
    <property type="entry name" value="PINT"/>
    <property type="match status" value="1"/>
</dbReference>
<keyword evidence="1 4" id="KW-0963">Cytoplasm</keyword>
<evidence type="ECO:0000256" key="1">
    <source>
        <dbReference type="ARBA" id="ARBA00022490"/>
    </source>
</evidence>
<evidence type="ECO:0000313" key="7">
    <source>
        <dbReference type="EMBL" id="ANB15353.1"/>
    </source>
</evidence>
<dbReference type="Pfam" id="PF21357">
    <property type="entry name" value="EIF3E_C"/>
    <property type="match status" value="1"/>
</dbReference>
<name>A0A167FIQ2_9ASCO</name>
<evidence type="ECO:0000259" key="6">
    <source>
        <dbReference type="PROSITE" id="PS50250"/>
    </source>
</evidence>
<dbReference type="PROSITE" id="PS50250">
    <property type="entry name" value="PCI"/>
    <property type="match status" value="1"/>
</dbReference>
<dbReference type="GO" id="GO:0070196">
    <property type="term" value="P:eukaryotic translation initiation factor 3 complex assembly"/>
    <property type="evidence" value="ECO:0007669"/>
    <property type="project" value="EnsemblFungi"/>
</dbReference>
<dbReference type="GO" id="GO:0008541">
    <property type="term" value="C:proteasome regulatory particle, lid subcomplex"/>
    <property type="evidence" value="ECO:0007669"/>
    <property type="project" value="UniProtKB-ARBA"/>
</dbReference>
<organism evidence="7 8">
    <name type="scientific">Sugiyamaella lignohabitans</name>
    <dbReference type="NCBI Taxonomy" id="796027"/>
    <lineage>
        <taxon>Eukaryota</taxon>
        <taxon>Fungi</taxon>
        <taxon>Dikarya</taxon>
        <taxon>Ascomycota</taxon>
        <taxon>Saccharomycotina</taxon>
        <taxon>Dipodascomycetes</taxon>
        <taxon>Dipodascales</taxon>
        <taxon>Trichomonascaceae</taxon>
        <taxon>Sugiyamaella</taxon>
    </lineage>
</organism>
<feature type="domain" description="PCI" evidence="6">
    <location>
        <begin position="242"/>
        <end position="426"/>
    </location>
</feature>
<comment type="function">
    <text evidence="4">Component of the eukaryotic translation initiation factor 3 (eIF-3) complex, which is involved in protein synthesis of a specialized repertoire of mRNAs and, together with other initiation factors, stimulates binding of mRNA and methionyl-tRNAi to the 40S ribosome. The eIF-3 complex specifically targets and initiates translation of a subset of mRNAs involved in cell proliferation.</text>
</comment>
<gene>
    <name evidence="4" type="primary">INT6</name>
    <name evidence="7" type="ORF">AWJ20_2980</name>
</gene>
<dbReference type="GO" id="GO:0001732">
    <property type="term" value="P:formation of cytoplasmic translation initiation complex"/>
    <property type="evidence" value="ECO:0007669"/>
    <property type="project" value="UniProtKB-UniRule"/>
</dbReference>
<dbReference type="InterPro" id="IPR016650">
    <property type="entry name" value="eIF3e"/>
</dbReference>
<keyword evidence="3 4" id="KW-0648">Protein biosynthesis</keyword>
<dbReference type="Pfam" id="PF01399">
    <property type="entry name" value="PCI"/>
    <property type="match status" value="1"/>
</dbReference>
<evidence type="ECO:0000256" key="5">
    <source>
        <dbReference type="PIRNR" id="PIRNR016255"/>
    </source>
</evidence>
<sequence length="459" mass="52811">MSESTSEVQPQREPLTPEGLAIAVKYDLTEKLMPHLDRHLIFPLLESLSSKELYDEHTLLQLKYDLLKDASMVDYTISLWKELHDGSENVPEELIQQKDDVLKQLETYEKSTSRVLEVFEDPEARANLKQDKVANLQFLESKYQITGDMINDLYKYGQLQYNCGKYHAASDLLYHVRILTTDSNLITSATWGKFAADILTLQWEAVAEELQKLRDIVDQRSFADPLTQLHHRTWIIHWSLFPFFNIENGKESLCDLFFSSAYINTIQASCPWILRYLTAAVVAMNKGPSGGHHGNIIFQKRLKDLIRVVGQEKYEYQDPLTEFIRALYIDYDFEEAQAKLSEAEIILNNDFFLADSAEAFLESARHLISELYCRIHQRIDVNQLSTRLNLSTEQGEKWIANLIQGTKMDAKIDESEGLVIMNHPVANVYQQVIEKTKGLTFRSNQVLSQAVNKHDALVS</sequence>
<dbReference type="OrthoDB" id="417252at2759"/>
<dbReference type="InterPro" id="IPR036390">
    <property type="entry name" value="WH_DNA-bd_sf"/>
</dbReference>
<dbReference type="HAMAP" id="MF_03004">
    <property type="entry name" value="eIF3e"/>
    <property type="match status" value="1"/>
</dbReference>
<dbReference type="GO" id="GO:0005829">
    <property type="term" value="C:cytosol"/>
    <property type="evidence" value="ECO:0007669"/>
    <property type="project" value="EnsemblFungi"/>
</dbReference>
<dbReference type="InterPro" id="IPR019010">
    <property type="entry name" value="eIF3e_N"/>
</dbReference>
<dbReference type="GO" id="GO:0033290">
    <property type="term" value="C:eukaryotic 48S preinitiation complex"/>
    <property type="evidence" value="ECO:0007669"/>
    <property type="project" value="UniProtKB-UniRule"/>
</dbReference>
<dbReference type="AlphaFoldDB" id="A0A167FIQ2"/>
<dbReference type="PIRSF" id="PIRSF016255">
    <property type="entry name" value="eIF3e_su6"/>
    <property type="match status" value="1"/>
</dbReference>
<comment type="similarity">
    <text evidence="4 5">Belongs to the eIF-3 subunit E family.</text>
</comment>
<dbReference type="GeneID" id="30034951"/>
<dbReference type="CDD" id="cd21378">
    <property type="entry name" value="eIF3E"/>
    <property type="match status" value="1"/>
</dbReference>
<comment type="subunit">
    <text evidence="4 5">Component of the eukaryotic translation initiation factor 3 (eIF-3) complex.</text>
</comment>
<reference evidence="7 8" key="1">
    <citation type="submission" date="2016-02" db="EMBL/GenBank/DDBJ databases">
        <title>Complete genome sequence and transcriptome regulation of the pentose utilising yeast Sugiyamaella lignohabitans.</title>
        <authorList>
            <person name="Bellasio M."/>
            <person name="Peymann A."/>
            <person name="Valli M."/>
            <person name="Sipitzky M."/>
            <person name="Graf A."/>
            <person name="Sauer M."/>
            <person name="Marx H."/>
            <person name="Mattanovich D."/>
        </authorList>
    </citation>
    <scope>NUCLEOTIDE SEQUENCE [LARGE SCALE GENOMIC DNA]</scope>
    <source>
        <strain evidence="7 8">CBS 10342</strain>
    </source>
</reference>
<proteinExistence type="inferred from homology"/>
<evidence type="ECO:0000256" key="2">
    <source>
        <dbReference type="ARBA" id="ARBA00022540"/>
    </source>
</evidence>
<dbReference type="Pfam" id="PF09440">
    <property type="entry name" value="eIF3_N"/>
    <property type="match status" value="1"/>
</dbReference>
<dbReference type="GO" id="GO:0016282">
    <property type="term" value="C:eukaryotic 43S preinitiation complex"/>
    <property type="evidence" value="ECO:0007669"/>
    <property type="project" value="UniProtKB-UniRule"/>
</dbReference>
<dbReference type="SMART" id="SM01186">
    <property type="entry name" value="eIF3_N"/>
    <property type="match status" value="1"/>
</dbReference>
<protein>
    <recommendedName>
        <fullName evidence="4 5">Eukaryotic translation initiation factor 3 subunit E</fullName>
        <shortName evidence="4">eIF3e</shortName>
    </recommendedName>
</protein>
<dbReference type="GO" id="GO:0003743">
    <property type="term" value="F:translation initiation factor activity"/>
    <property type="evidence" value="ECO:0007669"/>
    <property type="project" value="UniProtKB-UniRule"/>
</dbReference>
<dbReference type="RefSeq" id="XP_018737830.1">
    <property type="nucleotide sequence ID" value="XM_018879964.1"/>
</dbReference>
<dbReference type="InterPro" id="IPR000717">
    <property type="entry name" value="PCI_dom"/>
</dbReference>
<evidence type="ECO:0000313" key="8">
    <source>
        <dbReference type="Proteomes" id="UP000189580"/>
    </source>
</evidence>
<evidence type="ECO:0000256" key="3">
    <source>
        <dbReference type="ARBA" id="ARBA00022917"/>
    </source>
</evidence>
<dbReference type="PANTHER" id="PTHR10317">
    <property type="entry name" value="EUKARYOTIC TRANSLATION INITIATION FACTOR 3 SUBUNIT E"/>
    <property type="match status" value="1"/>
</dbReference>
<dbReference type="SUPFAM" id="SSF46785">
    <property type="entry name" value="Winged helix' DNA-binding domain"/>
    <property type="match status" value="1"/>
</dbReference>
<keyword evidence="8" id="KW-1185">Reference proteome</keyword>
<dbReference type="KEGG" id="slb:AWJ20_2980"/>